<proteinExistence type="predicted"/>
<dbReference type="EMBL" id="JAQNDN010000022">
    <property type="protein sequence ID" value="MDC0673779.1"/>
    <property type="molecule type" value="Genomic_DNA"/>
</dbReference>
<feature type="transmembrane region" description="Helical" evidence="1">
    <location>
        <begin position="100"/>
        <end position="118"/>
    </location>
</feature>
<keyword evidence="1" id="KW-0472">Membrane</keyword>
<sequence>MERLMPGTLAYRVGAWCWIATGIGHLSIEAALSLASASPESARLKAAMRENVLAIGGVPRTSLDVVNGISIAMGLALVLAGVLFLMIARVAGSAEQTRGAAGLGLVASLVLLVVAVIFLPLPPIVTFTASSASFAVALGKLPRR</sequence>
<evidence type="ECO:0008006" key="4">
    <source>
        <dbReference type="Google" id="ProtNLM"/>
    </source>
</evidence>
<evidence type="ECO:0000313" key="2">
    <source>
        <dbReference type="EMBL" id="MDC0673779.1"/>
    </source>
</evidence>
<gene>
    <name evidence="2" type="ORF">POL58_38895</name>
</gene>
<dbReference type="InterPro" id="IPR058068">
    <property type="entry name" value="LIC_13387-like"/>
</dbReference>
<protein>
    <recommendedName>
        <fullName evidence="4">DUF4064 domain-containing protein</fullName>
    </recommendedName>
</protein>
<keyword evidence="3" id="KW-1185">Reference proteome</keyword>
<evidence type="ECO:0000313" key="3">
    <source>
        <dbReference type="Proteomes" id="UP001217838"/>
    </source>
</evidence>
<dbReference type="NCBIfam" id="NF047765">
    <property type="entry name" value="LIC_13387_fam"/>
    <property type="match status" value="1"/>
</dbReference>
<name>A0ABT5BHZ1_9BACT</name>
<dbReference type="Proteomes" id="UP001217838">
    <property type="component" value="Unassembled WGS sequence"/>
</dbReference>
<keyword evidence="1" id="KW-1133">Transmembrane helix</keyword>
<comment type="caution">
    <text evidence="2">The sequence shown here is derived from an EMBL/GenBank/DDBJ whole genome shotgun (WGS) entry which is preliminary data.</text>
</comment>
<organism evidence="2 3">
    <name type="scientific">Nannocystis radixulma</name>
    <dbReference type="NCBI Taxonomy" id="2995305"/>
    <lineage>
        <taxon>Bacteria</taxon>
        <taxon>Pseudomonadati</taxon>
        <taxon>Myxococcota</taxon>
        <taxon>Polyangia</taxon>
        <taxon>Nannocystales</taxon>
        <taxon>Nannocystaceae</taxon>
        <taxon>Nannocystis</taxon>
    </lineage>
</organism>
<evidence type="ECO:0000256" key="1">
    <source>
        <dbReference type="SAM" id="Phobius"/>
    </source>
</evidence>
<keyword evidence="1" id="KW-0812">Transmembrane</keyword>
<feature type="transmembrane region" description="Helical" evidence="1">
    <location>
        <begin position="9"/>
        <end position="28"/>
    </location>
</feature>
<accession>A0ABT5BHZ1</accession>
<reference evidence="2 3" key="1">
    <citation type="submission" date="2022-11" db="EMBL/GenBank/DDBJ databases">
        <title>Minimal conservation of predation-associated metabolite biosynthetic gene clusters underscores biosynthetic potential of Myxococcota including descriptions for ten novel species: Archangium lansinium sp. nov., Myxococcus landrumus sp. nov., Nannocystis bai.</title>
        <authorList>
            <person name="Ahearne A."/>
            <person name="Stevens C."/>
            <person name="Dowd S."/>
        </authorList>
    </citation>
    <scope>NUCLEOTIDE SEQUENCE [LARGE SCALE GENOMIC DNA]</scope>
    <source>
        <strain evidence="2 3">NCELM</strain>
    </source>
</reference>
<feature type="transmembrane region" description="Helical" evidence="1">
    <location>
        <begin position="69"/>
        <end position="88"/>
    </location>
</feature>
<dbReference type="RefSeq" id="WP_272007286.1">
    <property type="nucleotide sequence ID" value="NZ_JAQNDN010000022.1"/>
</dbReference>